<dbReference type="InterPro" id="IPR049630">
    <property type="entry name" value="DYDC-like_DD"/>
</dbReference>
<dbReference type="Proteomes" id="UP001501920">
    <property type="component" value="Chromosome 13"/>
</dbReference>
<dbReference type="InterPro" id="IPR007858">
    <property type="entry name" value="Dpy-30_motif"/>
</dbReference>
<dbReference type="PANTHER" id="PTHR23356:SF16">
    <property type="entry name" value="DPY30 DOMAIN CONTAINING 2"/>
    <property type="match status" value="1"/>
</dbReference>
<evidence type="ECO:0000256" key="2">
    <source>
        <dbReference type="ARBA" id="ARBA00010849"/>
    </source>
</evidence>
<evidence type="ECO:0000256" key="1">
    <source>
        <dbReference type="ARBA" id="ARBA00004611"/>
    </source>
</evidence>
<reference evidence="11 12" key="1">
    <citation type="submission" date="2020-10" db="EMBL/GenBank/DDBJ databases">
        <title>Pygocentrus nattereri (red-bellied piranha) genome, fPygNat1, primary haplotype.</title>
        <authorList>
            <person name="Myers G."/>
            <person name="Meyer A."/>
            <person name="Karagic N."/>
            <person name="Pippel M."/>
            <person name="Winkler S."/>
            <person name="Tracey A."/>
            <person name="Wood J."/>
            <person name="Formenti G."/>
            <person name="Howe K."/>
            <person name="Fedrigo O."/>
            <person name="Jarvis E.D."/>
        </authorList>
    </citation>
    <scope>NUCLEOTIDE SEQUENCE [LARGE SCALE GENOMIC DNA]</scope>
</reference>
<dbReference type="GO" id="GO:0048188">
    <property type="term" value="C:Set1C/COMPASS complex"/>
    <property type="evidence" value="ECO:0007669"/>
    <property type="project" value="InterPro"/>
</dbReference>
<evidence type="ECO:0000313" key="11">
    <source>
        <dbReference type="Ensembl" id="ENSPNAP00000002312.2"/>
    </source>
</evidence>
<dbReference type="PANTHER" id="PTHR23356">
    <property type="entry name" value="DPY30-RELATED"/>
    <property type="match status" value="1"/>
</dbReference>
<sequence>MDSAYLKQKLGKCLVEGLAEVTEQRPADPIEFLALWIYKYRENLQRAEEVDRKLLLIKKVFFISKLYANSESHACHVLSLWYTVCRAAAILCKNHNPVTLNPVTCLTVRFTYQ</sequence>
<dbReference type="Pfam" id="PF05186">
    <property type="entry name" value="Dpy-30"/>
    <property type="match status" value="1"/>
</dbReference>
<evidence type="ECO:0000256" key="4">
    <source>
        <dbReference type="ARBA" id="ARBA00022846"/>
    </source>
</evidence>
<evidence type="ECO:0000256" key="8">
    <source>
        <dbReference type="ARBA" id="ARBA00058296"/>
    </source>
</evidence>
<evidence type="ECO:0000256" key="3">
    <source>
        <dbReference type="ARBA" id="ARBA00022490"/>
    </source>
</evidence>
<comment type="subunit">
    <text evidence="9">Component of the axonemal radial spoke complex 1 (RS1), at least composed of spoke head proteins RSPH1, RSPH3, RSPH9 and the cilia-specific component RSPH4A or sperm-specific component RSPH6A, spoke stalk proteins RSPH14, DNAJB13, DYDC1, ROPN1L and NME5, and the anchor protein IQUB. Interacts with SH3GL3.</text>
</comment>
<keyword evidence="7" id="KW-0966">Cell projection</keyword>
<protein>
    <recommendedName>
        <fullName evidence="10">DPY30 domain-containing protein 1</fullName>
    </recommendedName>
</protein>
<keyword evidence="6" id="KW-0206">Cytoskeleton</keyword>
<dbReference type="Gene3D" id="1.20.890.10">
    <property type="entry name" value="cAMP-dependent protein kinase regulatory subunit, dimerization-anchoring domain"/>
    <property type="match status" value="1"/>
</dbReference>
<dbReference type="GeneTree" id="ENSGT00940000177267"/>
<dbReference type="OMA" id="CAACEVS"/>
<comment type="function">
    <text evidence="8">Functions as part of axonemal radial spoke complexes that play an important part in the motility of sperm and cilia. Plays a crucial role during acrosome biogenesis.</text>
</comment>
<comment type="similarity">
    <text evidence="2">Belongs to the dpy-30 family.</text>
</comment>
<reference evidence="11" key="3">
    <citation type="submission" date="2025-09" db="UniProtKB">
        <authorList>
            <consortium name="Ensembl"/>
        </authorList>
    </citation>
    <scope>IDENTIFICATION</scope>
</reference>
<dbReference type="Ensembl" id="ENSPNAT00000010651.2">
    <property type="protein sequence ID" value="ENSPNAP00000002312.2"/>
    <property type="gene ID" value="ENSPNAG00000008725.2"/>
</dbReference>
<dbReference type="STRING" id="42514.ENSPNAP00000002312"/>
<name>A0A3B4BRH7_PYGNA</name>
<evidence type="ECO:0000256" key="9">
    <source>
        <dbReference type="ARBA" id="ARBA00062391"/>
    </source>
</evidence>
<keyword evidence="5" id="KW-0969">Cilium</keyword>
<evidence type="ECO:0000256" key="7">
    <source>
        <dbReference type="ARBA" id="ARBA00023273"/>
    </source>
</evidence>
<dbReference type="FunFam" id="1.20.890.10:FF:000009">
    <property type="entry name" value="DPY30 domain-containing protein 1"/>
    <property type="match status" value="1"/>
</dbReference>
<evidence type="ECO:0000313" key="12">
    <source>
        <dbReference type="Proteomes" id="UP001501920"/>
    </source>
</evidence>
<evidence type="ECO:0000256" key="6">
    <source>
        <dbReference type="ARBA" id="ARBA00023212"/>
    </source>
</evidence>
<comment type="subcellular location">
    <subcellularLocation>
        <location evidence="1">Cytoplasm</location>
        <location evidence="1">Cytoskeleton</location>
        <location evidence="1">Flagellum axoneme</location>
    </subcellularLocation>
</comment>
<proteinExistence type="inferred from homology"/>
<dbReference type="InterPro" id="IPR037856">
    <property type="entry name" value="Sdc1/DPY30"/>
</dbReference>
<keyword evidence="3" id="KW-0963">Cytoplasm</keyword>
<evidence type="ECO:0000256" key="5">
    <source>
        <dbReference type="ARBA" id="ARBA00023069"/>
    </source>
</evidence>
<dbReference type="AlphaFoldDB" id="A0A3B4BRH7"/>
<accession>A0A3B4BRH7</accession>
<dbReference type="CDD" id="cd22966">
    <property type="entry name" value="DD_DYDC-like"/>
    <property type="match status" value="1"/>
</dbReference>
<reference evidence="11" key="2">
    <citation type="submission" date="2025-08" db="UniProtKB">
        <authorList>
            <consortium name="Ensembl"/>
        </authorList>
    </citation>
    <scope>IDENTIFICATION</scope>
</reference>
<evidence type="ECO:0000256" key="10">
    <source>
        <dbReference type="ARBA" id="ARBA00068754"/>
    </source>
</evidence>
<organism evidence="11 12">
    <name type="scientific">Pygocentrus nattereri</name>
    <name type="common">Red-bellied piranha</name>
    <dbReference type="NCBI Taxonomy" id="42514"/>
    <lineage>
        <taxon>Eukaryota</taxon>
        <taxon>Metazoa</taxon>
        <taxon>Chordata</taxon>
        <taxon>Craniata</taxon>
        <taxon>Vertebrata</taxon>
        <taxon>Euteleostomi</taxon>
        <taxon>Actinopterygii</taxon>
        <taxon>Neopterygii</taxon>
        <taxon>Teleostei</taxon>
        <taxon>Ostariophysi</taxon>
        <taxon>Characiformes</taxon>
        <taxon>Characoidei</taxon>
        <taxon>Pygocentrus</taxon>
    </lineage>
</organism>
<keyword evidence="4" id="KW-0282">Flagellum</keyword>
<keyword evidence="12" id="KW-1185">Reference proteome</keyword>